<evidence type="ECO:0000259" key="7">
    <source>
        <dbReference type="PROSITE" id="PS50035"/>
    </source>
</evidence>
<accession>A0ABU3DAD1</accession>
<dbReference type="EC" id="3.1.4.4" evidence="3"/>
<sequence length="641" mass="72271">MNIKRIITRNYFYLFLVLTFFSSCETDDGFNTEEGTEEQEVIDHPVKQIVIDLPEVTFTDPIKIAAGNPSLTIMNRMIELVDATPSGETIHISVYSFHDFPQFVSAIERADSRGVSVNIMVDVSAHDQNHVENNRTYMEEMENLANVNFVGVNNTAGAIAINHNKFMLISEIEAEGGSINNIVHQSSHNFTEYDTRRIQDAVTLSNEGLYNAYLDYYNDTKQLAGQGMENYEYREYEEDITAFFYPRRNGGQIGDDNIIGVLNNITNPSSTSIKIGMSGWSPSRISILRKLEELHNEGATVEIITKSNLNASLQEELRNFASDGAFVKIYDDINIHSKFMIIEGNWNGQQTDLVLMGSQNFTNNAYKYNNETTLMFQDHQFFEAYRNYFEELKLLPGICCSGEDEDEEEEEENPDMNYLVTEDFDTYDLAGESTDLNGLGNASNGWGDSWEKDSGSFLLQNGNIPTDGEDGGNHAVTTSGEENINYYRSLADNWGNYENTTYWLGFYVNPEQPASWSGLGLYKGDISLALIGTPYNTEQQGVAGMQGPNLTIEGSNSSDKTWFVAKMEMSGAGGTPHFYLWRNPDPNSEPNIEDADLDFPWPDGSEGFNRIRIGNNYRNNASIGYDHIRLSKNYEDIVFQN</sequence>
<evidence type="ECO:0000256" key="5">
    <source>
        <dbReference type="ARBA" id="ARBA00022963"/>
    </source>
</evidence>
<comment type="catalytic activity">
    <reaction evidence="1">
        <text>a 1,2-diacyl-sn-glycero-3-phosphocholine + H2O = a 1,2-diacyl-sn-glycero-3-phosphate + choline + H(+)</text>
        <dbReference type="Rhea" id="RHEA:14445"/>
        <dbReference type="ChEBI" id="CHEBI:15354"/>
        <dbReference type="ChEBI" id="CHEBI:15377"/>
        <dbReference type="ChEBI" id="CHEBI:15378"/>
        <dbReference type="ChEBI" id="CHEBI:57643"/>
        <dbReference type="ChEBI" id="CHEBI:58608"/>
        <dbReference type="EC" id="3.1.4.4"/>
    </reaction>
</comment>
<evidence type="ECO:0000256" key="2">
    <source>
        <dbReference type="ARBA" id="ARBA00008664"/>
    </source>
</evidence>
<keyword evidence="4" id="KW-0378">Hydrolase</keyword>
<dbReference type="Gene3D" id="3.30.870.10">
    <property type="entry name" value="Endonuclease Chain A"/>
    <property type="match status" value="2"/>
</dbReference>
<proteinExistence type="inferred from homology"/>
<evidence type="ECO:0000256" key="6">
    <source>
        <dbReference type="ARBA" id="ARBA00023098"/>
    </source>
</evidence>
<protein>
    <recommendedName>
        <fullName evidence="3">phospholipase D</fullName>
        <ecNumber evidence="3">3.1.4.4</ecNumber>
    </recommendedName>
</protein>
<dbReference type="InterPro" id="IPR001736">
    <property type="entry name" value="PLipase_D/transphosphatidylase"/>
</dbReference>
<keyword evidence="6" id="KW-0443">Lipid metabolism</keyword>
<organism evidence="8 9">
    <name type="scientific">Autumnicola musiva</name>
    <dbReference type="NCBI Taxonomy" id="3075589"/>
    <lineage>
        <taxon>Bacteria</taxon>
        <taxon>Pseudomonadati</taxon>
        <taxon>Bacteroidota</taxon>
        <taxon>Flavobacteriia</taxon>
        <taxon>Flavobacteriales</taxon>
        <taxon>Flavobacteriaceae</taxon>
        <taxon>Autumnicola</taxon>
    </lineage>
</organism>
<dbReference type="CDD" id="cd00138">
    <property type="entry name" value="PLDc_SF"/>
    <property type="match status" value="1"/>
</dbReference>
<dbReference type="PROSITE" id="PS50035">
    <property type="entry name" value="PLD"/>
    <property type="match status" value="1"/>
</dbReference>
<dbReference type="InterPro" id="IPR051406">
    <property type="entry name" value="PLD_domain"/>
</dbReference>
<evidence type="ECO:0000256" key="3">
    <source>
        <dbReference type="ARBA" id="ARBA00012027"/>
    </source>
</evidence>
<dbReference type="Proteomes" id="UP001262582">
    <property type="component" value="Unassembled WGS sequence"/>
</dbReference>
<evidence type="ECO:0000256" key="4">
    <source>
        <dbReference type="ARBA" id="ARBA00022801"/>
    </source>
</evidence>
<dbReference type="SUPFAM" id="SSF56024">
    <property type="entry name" value="Phospholipase D/nuclease"/>
    <property type="match status" value="2"/>
</dbReference>
<gene>
    <name evidence="8" type="ORF">RM539_18060</name>
</gene>
<dbReference type="Pfam" id="PF13091">
    <property type="entry name" value="PLDc_2"/>
    <property type="match status" value="2"/>
</dbReference>
<comment type="similarity">
    <text evidence="2">Belongs to the phospholipase D family.</text>
</comment>
<evidence type="ECO:0000256" key="1">
    <source>
        <dbReference type="ARBA" id="ARBA00000798"/>
    </source>
</evidence>
<dbReference type="RefSeq" id="WP_311504826.1">
    <property type="nucleotide sequence ID" value="NZ_JAVRHK010000023.1"/>
</dbReference>
<dbReference type="InterPro" id="IPR025202">
    <property type="entry name" value="PLD-like_dom"/>
</dbReference>
<name>A0ABU3DAD1_9FLAO</name>
<dbReference type="PANTHER" id="PTHR43856">
    <property type="entry name" value="CARDIOLIPIN HYDROLASE"/>
    <property type="match status" value="1"/>
</dbReference>
<evidence type="ECO:0000313" key="8">
    <source>
        <dbReference type="EMBL" id="MDT0678491.1"/>
    </source>
</evidence>
<keyword evidence="9" id="KW-1185">Reference proteome</keyword>
<dbReference type="PANTHER" id="PTHR43856:SF1">
    <property type="entry name" value="MITOCHONDRIAL CARDIOLIPIN HYDROLASE"/>
    <property type="match status" value="1"/>
</dbReference>
<dbReference type="EMBL" id="JAVRHK010000023">
    <property type="protein sequence ID" value="MDT0678491.1"/>
    <property type="molecule type" value="Genomic_DNA"/>
</dbReference>
<comment type="caution">
    <text evidence="8">The sequence shown here is derived from an EMBL/GenBank/DDBJ whole genome shotgun (WGS) entry which is preliminary data.</text>
</comment>
<keyword evidence="5" id="KW-0442">Lipid degradation</keyword>
<feature type="domain" description="PLD phosphodiesterase" evidence="7">
    <location>
        <begin position="331"/>
        <end position="365"/>
    </location>
</feature>
<dbReference type="PROSITE" id="PS51257">
    <property type="entry name" value="PROKAR_LIPOPROTEIN"/>
    <property type="match status" value="1"/>
</dbReference>
<evidence type="ECO:0000313" key="9">
    <source>
        <dbReference type="Proteomes" id="UP001262582"/>
    </source>
</evidence>
<reference evidence="8 9" key="1">
    <citation type="submission" date="2023-09" db="EMBL/GenBank/DDBJ databases">
        <authorList>
            <person name="Rey-Velasco X."/>
        </authorList>
    </citation>
    <scope>NUCLEOTIDE SEQUENCE [LARGE SCALE GENOMIC DNA]</scope>
    <source>
        <strain evidence="8 9">F117</strain>
    </source>
</reference>